<dbReference type="SMART" id="SM00555">
    <property type="entry name" value="GIT"/>
    <property type="match status" value="2"/>
</dbReference>
<evidence type="ECO:0000313" key="2">
    <source>
        <dbReference type="EMBL" id="KAK0623749.1"/>
    </source>
</evidence>
<evidence type="ECO:0000259" key="1">
    <source>
        <dbReference type="SMART" id="SM00555"/>
    </source>
</evidence>
<dbReference type="EMBL" id="JAULSU010000003">
    <property type="protein sequence ID" value="KAK0623749.1"/>
    <property type="molecule type" value="Genomic_DNA"/>
</dbReference>
<organism evidence="2 3">
    <name type="scientific">Immersiella caudata</name>
    <dbReference type="NCBI Taxonomy" id="314043"/>
    <lineage>
        <taxon>Eukaryota</taxon>
        <taxon>Fungi</taxon>
        <taxon>Dikarya</taxon>
        <taxon>Ascomycota</taxon>
        <taxon>Pezizomycotina</taxon>
        <taxon>Sordariomycetes</taxon>
        <taxon>Sordariomycetidae</taxon>
        <taxon>Sordariales</taxon>
        <taxon>Lasiosphaeriaceae</taxon>
        <taxon>Immersiella</taxon>
    </lineage>
</organism>
<keyword evidence="3" id="KW-1185">Reference proteome</keyword>
<feature type="domain" description="GIT Spa2 homology (SHD)" evidence="1">
    <location>
        <begin position="270"/>
        <end position="300"/>
    </location>
</feature>
<dbReference type="AlphaFoldDB" id="A0AA40C3T8"/>
<name>A0AA40C3T8_9PEZI</name>
<accession>A0AA40C3T8</accession>
<evidence type="ECO:0000313" key="3">
    <source>
        <dbReference type="Proteomes" id="UP001175000"/>
    </source>
</evidence>
<comment type="caution">
    <text evidence="2">The sequence shown here is derived from an EMBL/GenBank/DDBJ whole genome shotgun (WGS) entry which is preliminary data.</text>
</comment>
<gene>
    <name evidence="2" type="ORF">B0T14DRAFT_517003</name>
</gene>
<feature type="domain" description="GIT Spa2 homology (SHD)" evidence="1">
    <location>
        <begin position="331"/>
        <end position="361"/>
    </location>
</feature>
<dbReference type="Proteomes" id="UP001175000">
    <property type="component" value="Unassembled WGS sequence"/>
</dbReference>
<sequence>MQLIQLNVKVAIAGLWKVVGDITNAVSALTSAEGILTAYFGSDRLRNDGGRLQSDGRTWMELTLLQKLLSELDAIAPERRAAVKTEELILIFGGGILALDRLAAAVNGSRLNDADESMLAVRDFCDALFHLRNILQNDGIYLDHSVKQLPWAVHSITKKDGKVVKRLKGARPLTGHAAERNLTEVSDISTVLIPLGAKDLTATRSSYDFDQPDGAALPVYRTSSCEGIFYVPCCNNAIILQLFRYAIGRSKRFAGLKVASTLPEQRQRKAVDKLKALKGNQMKELCVDVYDELVRRNIKDENDGEALGGRPGTRMEPPIVMETSSERRNQARVRLTTLVDTRFYNLLVDVCGDLERRCQETGETAATALQRP</sequence>
<reference evidence="2" key="1">
    <citation type="submission" date="2023-06" db="EMBL/GenBank/DDBJ databases">
        <title>Genome-scale phylogeny and comparative genomics of the fungal order Sordariales.</title>
        <authorList>
            <consortium name="Lawrence Berkeley National Laboratory"/>
            <person name="Hensen N."/>
            <person name="Bonometti L."/>
            <person name="Westerberg I."/>
            <person name="Brannstrom I.O."/>
            <person name="Guillou S."/>
            <person name="Cros-Aarteil S."/>
            <person name="Calhoun S."/>
            <person name="Haridas S."/>
            <person name="Kuo A."/>
            <person name="Mondo S."/>
            <person name="Pangilinan J."/>
            <person name="Riley R."/>
            <person name="Labutti K."/>
            <person name="Andreopoulos B."/>
            <person name="Lipzen A."/>
            <person name="Chen C."/>
            <person name="Yanf M."/>
            <person name="Daum C."/>
            <person name="Ng V."/>
            <person name="Clum A."/>
            <person name="Steindorff A."/>
            <person name="Ohm R."/>
            <person name="Martin F."/>
            <person name="Silar P."/>
            <person name="Natvig D."/>
            <person name="Lalanne C."/>
            <person name="Gautier V."/>
            <person name="Ament-Velasquez S.L."/>
            <person name="Kruys A."/>
            <person name="Hutchinson M.I."/>
            <person name="Powell A.J."/>
            <person name="Barry K."/>
            <person name="Miller A.N."/>
            <person name="Grigoriev I.V."/>
            <person name="Debuchy R."/>
            <person name="Gladieux P."/>
            <person name="Thoren M.H."/>
            <person name="Johannesson H."/>
        </authorList>
    </citation>
    <scope>NUCLEOTIDE SEQUENCE</scope>
    <source>
        <strain evidence="2">CBS 606.72</strain>
    </source>
</reference>
<proteinExistence type="predicted"/>
<dbReference type="Pfam" id="PF08518">
    <property type="entry name" value="GIT_SHD"/>
    <property type="match status" value="1"/>
</dbReference>
<dbReference type="InterPro" id="IPR013724">
    <property type="entry name" value="GIT_SHD"/>
</dbReference>
<protein>
    <recommendedName>
        <fullName evidence="1">GIT Spa2 homology (SHD) domain-containing protein</fullName>
    </recommendedName>
</protein>